<dbReference type="EMBL" id="JAZBJZ010000030">
    <property type="protein sequence ID" value="MEE3716972.1"/>
    <property type="molecule type" value="Genomic_DNA"/>
</dbReference>
<keyword evidence="2" id="KW-1185">Reference proteome</keyword>
<name>A0AAW9PVP3_9CYAN</name>
<accession>A0AAW9PVP3</accession>
<protein>
    <submittedName>
        <fullName evidence="1">Uncharacterized protein</fullName>
    </submittedName>
</protein>
<reference evidence="1" key="1">
    <citation type="submission" date="2024-01" db="EMBL/GenBank/DDBJ databases">
        <title>Bank of Algae and Cyanobacteria of the Azores (BACA) strain genomes.</title>
        <authorList>
            <person name="Luz R."/>
            <person name="Cordeiro R."/>
            <person name="Fonseca A."/>
            <person name="Goncalves V."/>
        </authorList>
    </citation>
    <scope>NUCLEOTIDE SEQUENCE</scope>
    <source>
        <strain evidence="1">BACA0141</strain>
    </source>
</reference>
<proteinExistence type="predicted"/>
<evidence type="ECO:0000313" key="2">
    <source>
        <dbReference type="Proteomes" id="UP001333818"/>
    </source>
</evidence>
<dbReference type="RefSeq" id="WP_330483401.1">
    <property type="nucleotide sequence ID" value="NZ_JAZBJZ010000030.1"/>
</dbReference>
<gene>
    <name evidence="1" type="ORF">V2H45_09465</name>
</gene>
<organism evidence="1 2">
    <name type="scientific">Tumidithrix elongata BACA0141</name>
    <dbReference type="NCBI Taxonomy" id="2716417"/>
    <lineage>
        <taxon>Bacteria</taxon>
        <taxon>Bacillati</taxon>
        <taxon>Cyanobacteriota</taxon>
        <taxon>Cyanophyceae</taxon>
        <taxon>Pseudanabaenales</taxon>
        <taxon>Pseudanabaenaceae</taxon>
        <taxon>Tumidithrix</taxon>
        <taxon>Tumidithrix elongata</taxon>
    </lineage>
</organism>
<dbReference type="Proteomes" id="UP001333818">
    <property type="component" value="Unassembled WGS sequence"/>
</dbReference>
<comment type="caution">
    <text evidence="1">The sequence shown here is derived from an EMBL/GenBank/DDBJ whole genome shotgun (WGS) entry which is preliminary data.</text>
</comment>
<sequence>MKIKYTTYIRDDLLLQFKEAVQQAGMNEVQACNDAIAAYLPTLYTLGITRQAAICSVKPEAIGGKA</sequence>
<dbReference type="AlphaFoldDB" id="A0AAW9PVP3"/>
<evidence type="ECO:0000313" key="1">
    <source>
        <dbReference type="EMBL" id="MEE3716972.1"/>
    </source>
</evidence>